<evidence type="ECO:0000313" key="2">
    <source>
        <dbReference type="EMBL" id="GEN24545.1"/>
    </source>
</evidence>
<dbReference type="SUPFAM" id="SSF110857">
    <property type="entry name" value="Gamma-glutamyl cyclotransferase-like"/>
    <property type="match status" value="1"/>
</dbReference>
<dbReference type="InterPro" id="IPR013024">
    <property type="entry name" value="GGCT-like"/>
</dbReference>
<proteinExistence type="predicted"/>
<gene>
    <name evidence="2" type="ORF">HCU01_24940</name>
</gene>
<name>A0ABQ0WFP2_9GAMM</name>
<dbReference type="CDD" id="cd06661">
    <property type="entry name" value="GGCT_like"/>
    <property type="match status" value="1"/>
</dbReference>
<reference evidence="2 3" key="1">
    <citation type="submission" date="2019-07" db="EMBL/GenBank/DDBJ databases">
        <title>Whole genome shotgun sequence of Halomonas cupida NBRC 102219.</title>
        <authorList>
            <person name="Hosoyama A."/>
            <person name="Uohara A."/>
            <person name="Ohji S."/>
            <person name="Ichikawa N."/>
        </authorList>
    </citation>
    <scope>NUCLEOTIDE SEQUENCE [LARGE SCALE GENOMIC DNA]</scope>
    <source>
        <strain evidence="2 3">NBRC 102219</strain>
    </source>
</reference>
<dbReference type="InterPro" id="IPR036568">
    <property type="entry name" value="GGCT-like_sf"/>
</dbReference>
<dbReference type="InterPro" id="IPR009288">
    <property type="entry name" value="AIG2-like_dom"/>
</dbReference>
<dbReference type="Proteomes" id="UP000321726">
    <property type="component" value="Unassembled WGS sequence"/>
</dbReference>
<dbReference type="EMBL" id="BJXU01000094">
    <property type="protein sequence ID" value="GEN24545.1"/>
    <property type="molecule type" value="Genomic_DNA"/>
</dbReference>
<sequence>MLTRISLIVLLLLCLTVGGAWLVWRSPLGYDPPADLPEVGAGPHQVFVYGTLRSPVVRWLVTTDYLESTPAVLEDYRRDGLDVDTAPGHQVEGELLSVDRETLLELDRYERLGVRYRRVPVKLQDGQQVWLYQRLSDQD</sequence>
<dbReference type="Pfam" id="PF06094">
    <property type="entry name" value="GGACT"/>
    <property type="match status" value="1"/>
</dbReference>
<protein>
    <recommendedName>
        <fullName evidence="1">Gamma-glutamylcyclotransferase AIG2-like domain-containing protein</fullName>
    </recommendedName>
</protein>
<organism evidence="2 3">
    <name type="scientific">Halomonas cupida</name>
    <dbReference type="NCBI Taxonomy" id="44933"/>
    <lineage>
        <taxon>Bacteria</taxon>
        <taxon>Pseudomonadati</taxon>
        <taxon>Pseudomonadota</taxon>
        <taxon>Gammaproteobacteria</taxon>
        <taxon>Oceanospirillales</taxon>
        <taxon>Halomonadaceae</taxon>
        <taxon>Halomonas</taxon>
    </lineage>
</organism>
<dbReference type="Gene3D" id="3.10.490.10">
    <property type="entry name" value="Gamma-glutamyl cyclotransferase-like"/>
    <property type="match status" value="1"/>
</dbReference>
<accession>A0ABQ0WFP2</accession>
<keyword evidence="3" id="KW-1185">Reference proteome</keyword>
<feature type="domain" description="Gamma-glutamylcyclotransferase AIG2-like" evidence="1">
    <location>
        <begin position="46"/>
        <end position="133"/>
    </location>
</feature>
<comment type="caution">
    <text evidence="2">The sequence shown here is derived from an EMBL/GenBank/DDBJ whole genome shotgun (WGS) entry which is preliminary data.</text>
</comment>
<evidence type="ECO:0000259" key="1">
    <source>
        <dbReference type="Pfam" id="PF06094"/>
    </source>
</evidence>
<evidence type="ECO:0000313" key="3">
    <source>
        <dbReference type="Proteomes" id="UP000321726"/>
    </source>
</evidence>